<dbReference type="Pfam" id="PF03551">
    <property type="entry name" value="PadR"/>
    <property type="match status" value="1"/>
</dbReference>
<reference evidence="3 4" key="1">
    <citation type="journal article" date="2009" name="Stand. Genomic Sci.">
        <title>Complete genome sequence of Acidimicrobium ferrooxidans type strain (ICP).</title>
        <authorList>
            <person name="Clum A."/>
            <person name="Nolan M."/>
            <person name="Lang E."/>
            <person name="Glavina Del Rio T."/>
            <person name="Tice H."/>
            <person name="Copeland A."/>
            <person name="Cheng J.F."/>
            <person name="Lucas S."/>
            <person name="Chen F."/>
            <person name="Bruce D."/>
            <person name="Goodwin L."/>
            <person name="Pitluck S."/>
            <person name="Ivanova N."/>
            <person name="Mavrommatis K."/>
            <person name="Mikhailova N."/>
            <person name="Pati A."/>
            <person name="Chen A."/>
            <person name="Palaniappan K."/>
            <person name="Goker M."/>
            <person name="Spring S."/>
            <person name="Land M."/>
            <person name="Hauser L."/>
            <person name="Chang Y.J."/>
            <person name="Jeffries C.C."/>
            <person name="Chain P."/>
            <person name="Bristow J."/>
            <person name="Eisen J.A."/>
            <person name="Markowitz V."/>
            <person name="Hugenholtz P."/>
            <person name="Kyrpides N.C."/>
            <person name="Klenk H.P."/>
            <person name="Lapidus A."/>
        </authorList>
    </citation>
    <scope>NUCLEOTIDE SEQUENCE [LARGE SCALE GENOMIC DNA]</scope>
    <source>
        <strain evidence="4">DSM 10331 / JCM 15462 / NBRC 103882 / ICP</strain>
    </source>
</reference>
<dbReference type="PANTHER" id="PTHR43252">
    <property type="entry name" value="TRANSCRIPTIONAL REGULATOR YQJI"/>
    <property type="match status" value="1"/>
</dbReference>
<evidence type="ECO:0000313" key="4">
    <source>
        <dbReference type="Proteomes" id="UP000000771"/>
    </source>
</evidence>
<dbReference type="KEGG" id="afo:Afer_1365"/>
<dbReference type="InterPro" id="IPR036390">
    <property type="entry name" value="WH_DNA-bd_sf"/>
</dbReference>
<sequence length="183" mass="19379">MCHGHHHHPGEGAFGEGPHRGARGPFGGGPFGGGPFGGGMRRGGRAPRGRIRAEILRLLLDGPKHGYELMNLIAEQSGGAWQPSPGSIYPTLQLLEDQGLVASASDGDRRVYQLTDAGREEAERLQHEPGPHAGPAGARLGPEIAQVMGALRTIAMSGTPEQRDAAQSAIAEFRRTLYQILAQ</sequence>
<dbReference type="Gene3D" id="1.10.10.10">
    <property type="entry name" value="Winged helix-like DNA-binding domain superfamily/Winged helix DNA-binding domain"/>
    <property type="match status" value="1"/>
</dbReference>
<dbReference type="Proteomes" id="UP000000771">
    <property type="component" value="Chromosome"/>
</dbReference>
<dbReference type="InterPro" id="IPR005149">
    <property type="entry name" value="Tscrpt_reg_PadR_N"/>
</dbReference>
<gene>
    <name evidence="3" type="ordered locus">Afer_1365</name>
</gene>
<dbReference type="SUPFAM" id="SSF46785">
    <property type="entry name" value="Winged helix' DNA-binding domain"/>
    <property type="match status" value="1"/>
</dbReference>
<evidence type="ECO:0000259" key="2">
    <source>
        <dbReference type="Pfam" id="PF03551"/>
    </source>
</evidence>
<proteinExistence type="predicted"/>
<dbReference type="AlphaFoldDB" id="C7LZY3"/>
<feature type="compositionally biased region" description="Gly residues" evidence="1">
    <location>
        <begin position="24"/>
        <end position="41"/>
    </location>
</feature>
<accession>C7LZY3</accession>
<dbReference type="CDD" id="cd00090">
    <property type="entry name" value="HTH_ARSR"/>
    <property type="match status" value="1"/>
</dbReference>
<name>C7LZY3_ACIFD</name>
<dbReference type="OrthoDB" id="1683430at2"/>
<protein>
    <submittedName>
        <fullName evidence="3">Transcriptional regulator, PadR-like family</fullName>
    </submittedName>
</protein>
<dbReference type="InterPro" id="IPR011991">
    <property type="entry name" value="ArsR-like_HTH"/>
</dbReference>
<keyword evidence="4" id="KW-1185">Reference proteome</keyword>
<evidence type="ECO:0000256" key="1">
    <source>
        <dbReference type="SAM" id="MobiDB-lite"/>
    </source>
</evidence>
<dbReference type="eggNOG" id="COG1695">
    <property type="taxonomic scope" value="Bacteria"/>
</dbReference>
<dbReference type="EMBL" id="CP001631">
    <property type="protein sequence ID" value="ACU54291.1"/>
    <property type="molecule type" value="Genomic_DNA"/>
</dbReference>
<dbReference type="STRING" id="525909.Afer_1365"/>
<feature type="domain" description="Transcription regulator PadR N-terminal" evidence="2">
    <location>
        <begin position="55"/>
        <end position="123"/>
    </location>
</feature>
<dbReference type="HOGENOM" id="CLU_063440_1_2_11"/>
<dbReference type="InterPro" id="IPR036388">
    <property type="entry name" value="WH-like_DNA-bd_sf"/>
</dbReference>
<dbReference type="PANTHER" id="PTHR43252:SF2">
    <property type="entry name" value="TRANSCRIPTION REGULATOR, PADR-LIKE FAMILY"/>
    <property type="match status" value="1"/>
</dbReference>
<organism evidence="3 4">
    <name type="scientific">Acidimicrobium ferrooxidans (strain DSM 10331 / JCM 15462 / NBRC 103882 / ICP)</name>
    <dbReference type="NCBI Taxonomy" id="525909"/>
    <lineage>
        <taxon>Bacteria</taxon>
        <taxon>Bacillati</taxon>
        <taxon>Actinomycetota</taxon>
        <taxon>Acidimicrobiia</taxon>
        <taxon>Acidimicrobiales</taxon>
        <taxon>Acidimicrobiaceae</taxon>
        <taxon>Acidimicrobium</taxon>
    </lineage>
</organism>
<feature type="region of interest" description="Disordered" evidence="1">
    <location>
        <begin position="1"/>
        <end position="46"/>
    </location>
</feature>
<evidence type="ECO:0000313" key="3">
    <source>
        <dbReference type="EMBL" id="ACU54291.1"/>
    </source>
</evidence>